<dbReference type="InterPro" id="IPR032710">
    <property type="entry name" value="NTF2-like_dom_sf"/>
</dbReference>
<proteinExistence type="predicted"/>
<protein>
    <recommendedName>
        <fullName evidence="3">SnoaL-like polyketide cyclase</fullName>
    </recommendedName>
</protein>
<evidence type="ECO:0008006" key="3">
    <source>
        <dbReference type="Google" id="ProtNLM"/>
    </source>
</evidence>
<gene>
    <name evidence="1" type="ORF">SAMN04488691_10963</name>
</gene>
<reference evidence="1 2" key="1">
    <citation type="submission" date="2016-10" db="EMBL/GenBank/DDBJ databases">
        <authorList>
            <person name="de Groot N.N."/>
        </authorList>
    </citation>
    <scope>NUCLEOTIDE SEQUENCE [LARGE SCALE GENOMIC DNA]</scope>
    <source>
        <strain evidence="1 2">CDM_5</strain>
    </source>
</reference>
<name>A0A1H7TIG8_HALLR</name>
<evidence type="ECO:0000313" key="2">
    <source>
        <dbReference type="Proteomes" id="UP000183894"/>
    </source>
</evidence>
<dbReference type="Pfam" id="PF07366">
    <property type="entry name" value="SnoaL"/>
    <property type="match status" value="1"/>
</dbReference>
<accession>A0A1H7TIG8</accession>
<organism evidence="1 2">
    <name type="scientific">Haloferax larsenii</name>
    <dbReference type="NCBI Taxonomy" id="302484"/>
    <lineage>
        <taxon>Archaea</taxon>
        <taxon>Methanobacteriati</taxon>
        <taxon>Methanobacteriota</taxon>
        <taxon>Stenosarchaea group</taxon>
        <taxon>Halobacteria</taxon>
        <taxon>Halobacteriales</taxon>
        <taxon>Haloferacaceae</taxon>
        <taxon>Haloferax</taxon>
    </lineage>
</organism>
<dbReference type="InterPro" id="IPR009959">
    <property type="entry name" value="Cyclase_SnoaL-like"/>
</dbReference>
<dbReference type="AlphaFoldDB" id="A0A1H7TIG8"/>
<dbReference type="Gene3D" id="3.10.450.50">
    <property type="match status" value="1"/>
</dbReference>
<dbReference type="EMBL" id="FOAD01000009">
    <property type="protein sequence ID" value="SEL84513.1"/>
    <property type="molecule type" value="Genomic_DNA"/>
</dbReference>
<dbReference type="Proteomes" id="UP000183894">
    <property type="component" value="Unassembled WGS sequence"/>
</dbReference>
<sequence length="174" mass="19491">MTMSYLVVSQHSVCSPVTRGGGYGRWWVPMATETTTENKQQVLREFEEAWNGNDLSALDDLYAADVRIATVRTGSDDTLVSRDDLKELYSEWDDAFPDATTELHAVVAEDDAVMVWWSIHGTHEGTFRGIEPTGNQIDVEGFSYRRFDDGRIVESKDAASMTTLFEQLGVELSV</sequence>
<dbReference type="PANTHER" id="PTHR38436">
    <property type="entry name" value="POLYKETIDE CYCLASE SNOAL-LIKE DOMAIN"/>
    <property type="match status" value="1"/>
</dbReference>
<evidence type="ECO:0000313" key="1">
    <source>
        <dbReference type="EMBL" id="SEL84513.1"/>
    </source>
</evidence>
<dbReference type="SUPFAM" id="SSF54427">
    <property type="entry name" value="NTF2-like"/>
    <property type="match status" value="1"/>
</dbReference>
<dbReference type="GO" id="GO:0030638">
    <property type="term" value="P:polyketide metabolic process"/>
    <property type="evidence" value="ECO:0007669"/>
    <property type="project" value="InterPro"/>
</dbReference>
<dbReference type="PANTHER" id="PTHR38436:SF1">
    <property type="entry name" value="ESTER CYCLASE"/>
    <property type="match status" value="1"/>
</dbReference>